<dbReference type="PANTHER" id="PTHR42836:SF1">
    <property type="entry name" value="7-CARBOXY-7-DEAZAGUANINE SYNTHASE"/>
    <property type="match status" value="1"/>
</dbReference>
<dbReference type="CDD" id="cd01335">
    <property type="entry name" value="Radical_SAM"/>
    <property type="match status" value="1"/>
</dbReference>
<evidence type="ECO:0000256" key="4">
    <source>
        <dbReference type="ARBA" id="ARBA00022842"/>
    </source>
</evidence>
<evidence type="ECO:0000256" key="2">
    <source>
        <dbReference type="ARBA" id="ARBA00022691"/>
    </source>
</evidence>
<keyword evidence="1 8" id="KW-0004">4Fe-4S</keyword>
<dbReference type="InterPro" id="IPR024924">
    <property type="entry name" value="7-CO-7-deazaguanine_synth-like"/>
</dbReference>
<keyword evidence="7 8" id="KW-0456">Lyase</keyword>
<organism evidence="10 11">
    <name type="scientific">Candidatus Desulfosporosinus infrequens</name>
    <dbReference type="NCBI Taxonomy" id="2043169"/>
    <lineage>
        <taxon>Bacteria</taxon>
        <taxon>Bacillati</taxon>
        <taxon>Bacillota</taxon>
        <taxon>Clostridia</taxon>
        <taxon>Eubacteriales</taxon>
        <taxon>Desulfitobacteriaceae</taxon>
        <taxon>Desulfosporosinus</taxon>
    </lineage>
</organism>
<evidence type="ECO:0000313" key="11">
    <source>
        <dbReference type="Proteomes" id="UP000238916"/>
    </source>
</evidence>
<keyword evidence="2 8" id="KW-0949">S-adenosyl-L-methionine</keyword>
<dbReference type="HAMAP" id="MF_00917">
    <property type="entry name" value="QueE"/>
    <property type="match status" value="1"/>
</dbReference>
<gene>
    <name evidence="8 10" type="primary">queE</name>
    <name evidence="10" type="ORF">SBF1_820011</name>
</gene>
<dbReference type="Proteomes" id="UP000238916">
    <property type="component" value="Unassembled WGS sequence"/>
</dbReference>
<keyword evidence="8" id="KW-0671">Queuosine biosynthesis</keyword>
<evidence type="ECO:0000313" key="10">
    <source>
        <dbReference type="EMBL" id="SPF55411.1"/>
    </source>
</evidence>
<dbReference type="InterPro" id="IPR007197">
    <property type="entry name" value="rSAM"/>
</dbReference>
<name>A0A2U3LU42_9FIRM</name>
<dbReference type="AlphaFoldDB" id="A0A2U3LU42"/>
<comment type="cofactor">
    <cofactor evidence="8">
        <name>[4Fe-4S] cluster</name>
        <dbReference type="ChEBI" id="CHEBI:49883"/>
    </cofactor>
    <text evidence="8">Binds 1 [4Fe-4S] cluster. The cluster is coordinated with 3 cysteines and an exchangeable S-adenosyl-L-methionine.</text>
</comment>
<dbReference type="GO" id="GO:0016840">
    <property type="term" value="F:carbon-nitrogen lyase activity"/>
    <property type="evidence" value="ECO:0007669"/>
    <property type="project" value="UniProtKB-UniRule"/>
</dbReference>
<comment type="similarity">
    <text evidence="8">Belongs to the radical SAM superfamily. 7-carboxy-7-deazaguanine synthase family.</text>
</comment>
<feature type="binding site" evidence="8">
    <location>
        <position position="39"/>
    </location>
    <ligand>
        <name>[4Fe-4S] cluster</name>
        <dbReference type="ChEBI" id="CHEBI:49883"/>
        <note>4Fe-4S-S-AdoMet</note>
    </ligand>
</feature>
<evidence type="ECO:0000256" key="3">
    <source>
        <dbReference type="ARBA" id="ARBA00022723"/>
    </source>
</evidence>
<protein>
    <recommendedName>
        <fullName evidence="8">7-carboxy-7-deazaguanine synthase</fullName>
        <shortName evidence="8">CDG synthase</shortName>
        <ecNumber evidence="8">4.3.99.3</ecNumber>
    </recommendedName>
    <alternativeName>
        <fullName evidence="8">Queuosine biosynthesis protein QueE</fullName>
    </alternativeName>
</protein>
<feature type="binding site" evidence="8">
    <location>
        <position position="91"/>
    </location>
    <ligand>
        <name>substrate</name>
    </ligand>
</feature>
<comment type="subunit">
    <text evidence="8">Homodimer.</text>
</comment>
<comment type="caution">
    <text evidence="8">Lacks conserved residue(s) required for the propagation of feature annotation.</text>
</comment>
<feature type="binding site" evidence="8">
    <location>
        <begin position="13"/>
        <end position="15"/>
    </location>
    <ligand>
        <name>substrate</name>
    </ligand>
</feature>
<evidence type="ECO:0000259" key="9">
    <source>
        <dbReference type="PROSITE" id="PS51918"/>
    </source>
</evidence>
<comment type="catalytic activity">
    <reaction evidence="8">
        <text>6-carboxy-5,6,7,8-tetrahydropterin + H(+) = 7-carboxy-7-carbaguanine + NH4(+)</text>
        <dbReference type="Rhea" id="RHEA:27974"/>
        <dbReference type="ChEBI" id="CHEBI:15378"/>
        <dbReference type="ChEBI" id="CHEBI:28938"/>
        <dbReference type="ChEBI" id="CHEBI:61032"/>
        <dbReference type="ChEBI" id="CHEBI:61036"/>
        <dbReference type="EC" id="4.3.99.3"/>
    </reaction>
</comment>
<evidence type="ECO:0000256" key="1">
    <source>
        <dbReference type="ARBA" id="ARBA00022485"/>
    </source>
</evidence>
<feature type="domain" description="Radical SAM core" evidence="9">
    <location>
        <begin position="19"/>
        <end position="244"/>
    </location>
</feature>
<dbReference type="PANTHER" id="PTHR42836">
    <property type="entry name" value="7-CARBOXY-7-DEAZAGUANINE SYNTHASE"/>
    <property type="match status" value="1"/>
</dbReference>
<feature type="binding site" evidence="8">
    <location>
        <position position="93"/>
    </location>
    <ligand>
        <name>S-adenosyl-L-methionine</name>
        <dbReference type="ChEBI" id="CHEBI:59789"/>
    </ligand>
</feature>
<evidence type="ECO:0000256" key="7">
    <source>
        <dbReference type="ARBA" id="ARBA00023239"/>
    </source>
</evidence>
<dbReference type="PROSITE" id="PS51918">
    <property type="entry name" value="RADICAL_SAM"/>
    <property type="match status" value="1"/>
</dbReference>
<feature type="binding site" evidence="8">
    <location>
        <position position="36"/>
    </location>
    <ligand>
        <name>[4Fe-4S] cluster</name>
        <dbReference type="ChEBI" id="CHEBI:49883"/>
        <note>4Fe-4S-S-AdoMet</note>
    </ligand>
</feature>
<dbReference type="EMBL" id="OMOF01000801">
    <property type="protein sequence ID" value="SPF55411.1"/>
    <property type="molecule type" value="Genomic_DNA"/>
</dbReference>
<dbReference type="SFLD" id="SFLDS00029">
    <property type="entry name" value="Radical_SAM"/>
    <property type="match status" value="1"/>
</dbReference>
<dbReference type="GO" id="GO:1904047">
    <property type="term" value="F:S-adenosyl-L-methionine binding"/>
    <property type="evidence" value="ECO:0007669"/>
    <property type="project" value="UniProtKB-UniRule"/>
</dbReference>
<keyword evidence="3 8" id="KW-0479">Metal-binding</keyword>
<dbReference type="InterPro" id="IPR058240">
    <property type="entry name" value="rSAM_sf"/>
</dbReference>
<keyword evidence="6 8" id="KW-0411">Iron-sulfur</keyword>
<proteinExistence type="inferred from homology"/>
<dbReference type="OrthoDB" id="9792276at2"/>
<dbReference type="Gene3D" id="3.20.20.70">
    <property type="entry name" value="Aldolase class I"/>
    <property type="match status" value="1"/>
</dbReference>
<dbReference type="InterPro" id="IPR013785">
    <property type="entry name" value="Aldolase_TIM"/>
</dbReference>
<comment type="cofactor">
    <cofactor evidence="8">
        <name>S-adenosyl-L-methionine</name>
        <dbReference type="ChEBI" id="CHEBI:59789"/>
    </cofactor>
    <text evidence="8">Binds 1 S-adenosyl-L-methionine per subunit.</text>
</comment>
<dbReference type="GO" id="GO:0000287">
    <property type="term" value="F:magnesium ion binding"/>
    <property type="evidence" value="ECO:0007669"/>
    <property type="project" value="UniProtKB-UniRule"/>
</dbReference>
<accession>A0A2U3LU42</accession>
<feature type="binding site" evidence="8">
    <location>
        <position position="32"/>
    </location>
    <ligand>
        <name>[4Fe-4S] cluster</name>
        <dbReference type="ChEBI" id="CHEBI:49883"/>
        <note>4Fe-4S-S-AdoMet</note>
    </ligand>
</feature>
<comment type="function">
    <text evidence="8">Catalyzes the complex heterocyclic radical-mediated conversion of 6-carboxy-5,6,7,8-tetrahydropterin (CPH4) to 7-carboxy-7-deazaguanine (CDG), a step common to the biosynthetic pathways of all 7-deazapurine-containing compounds.</text>
</comment>
<evidence type="ECO:0000256" key="6">
    <source>
        <dbReference type="ARBA" id="ARBA00023014"/>
    </source>
</evidence>
<feature type="binding site" evidence="8">
    <location>
        <position position="41"/>
    </location>
    <ligand>
        <name>Mg(2+)</name>
        <dbReference type="ChEBI" id="CHEBI:18420"/>
    </ligand>
</feature>
<dbReference type="Pfam" id="PF04055">
    <property type="entry name" value="Radical_SAM"/>
    <property type="match status" value="1"/>
</dbReference>
<feature type="binding site" evidence="8">
    <location>
        <position position="28"/>
    </location>
    <ligand>
        <name>substrate</name>
    </ligand>
</feature>
<dbReference type="SUPFAM" id="SSF102114">
    <property type="entry name" value="Radical SAM enzymes"/>
    <property type="match status" value="1"/>
</dbReference>
<dbReference type="GO" id="GO:0051539">
    <property type="term" value="F:4 iron, 4 sulfur cluster binding"/>
    <property type="evidence" value="ECO:0007669"/>
    <property type="project" value="UniProtKB-UniRule"/>
</dbReference>
<evidence type="ECO:0000256" key="8">
    <source>
        <dbReference type="HAMAP-Rule" id="MF_00917"/>
    </source>
</evidence>
<reference evidence="11" key="1">
    <citation type="submission" date="2018-02" db="EMBL/GenBank/DDBJ databases">
        <authorList>
            <person name="Hausmann B."/>
        </authorList>
    </citation>
    <scope>NUCLEOTIDE SEQUENCE [LARGE SCALE GENOMIC DNA]</scope>
    <source>
        <strain evidence="11">Peat soil MAG SbF1</strain>
    </source>
</reference>
<dbReference type="UniPathway" id="UPA00391"/>
<keyword evidence="4 8" id="KW-0460">Magnesium</keyword>
<sequence length="244" mass="28038">MLNLPITEIFSSIQGEGPYVGVRQIFLRLPKCNLRCPYCDTETTVPEQFRIETVPGSRYFDMMSNPISLEKLQELLFLTYDFSLHHSLSVTGGEPLLWVNELKVLLPFIRAKGLNIYLETNGTLPEHLHQVLPWVDVISMDIKLPFTGQTFWDVHETFLRYSLQKEVFVKIVIHKETTLKDLQNACDLIAGVDPTILTILQPVTETQGIMTPKPYQLLNWQSLFLKKLSNVRVIPQTHVFLGQL</sequence>
<dbReference type="EC" id="4.3.99.3" evidence="8"/>
<feature type="binding site" evidence="8">
    <location>
        <begin position="38"/>
        <end position="40"/>
    </location>
    <ligand>
        <name>S-adenosyl-L-methionine</name>
        <dbReference type="ChEBI" id="CHEBI:59789"/>
    </ligand>
</feature>
<evidence type="ECO:0000256" key="5">
    <source>
        <dbReference type="ARBA" id="ARBA00023004"/>
    </source>
</evidence>
<dbReference type="PIRSF" id="PIRSF000370">
    <property type="entry name" value="QueE"/>
    <property type="match status" value="1"/>
</dbReference>
<comment type="pathway">
    <text evidence="8">Purine metabolism; 7-cyano-7-deazaguanine biosynthesis.</text>
</comment>
<dbReference type="GO" id="GO:0008616">
    <property type="term" value="P:tRNA queuosine(34) biosynthetic process"/>
    <property type="evidence" value="ECO:0007669"/>
    <property type="project" value="UniProtKB-UniRule"/>
</dbReference>
<comment type="cofactor">
    <cofactor evidence="8">
        <name>Mg(2+)</name>
        <dbReference type="ChEBI" id="CHEBI:18420"/>
    </cofactor>
</comment>
<keyword evidence="5 8" id="KW-0408">Iron</keyword>